<dbReference type="CDD" id="cd00729">
    <property type="entry name" value="rubredoxin_SM"/>
    <property type="match status" value="1"/>
</dbReference>
<proteinExistence type="predicted"/>
<dbReference type="AlphaFoldDB" id="A0A1H9ZI69"/>
<dbReference type="InterPro" id="IPR048574">
    <property type="entry name" value="RUBY_RBDX"/>
</dbReference>
<protein>
    <recommendedName>
        <fullName evidence="2">Rubredoxin-like domain-containing protein</fullName>
    </recommendedName>
</protein>
<reference evidence="4" key="1">
    <citation type="submission" date="2016-10" db="EMBL/GenBank/DDBJ databases">
        <authorList>
            <person name="Varghese N."/>
            <person name="Submissions S."/>
        </authorList>
    </citation>
    <scope>NUCLEOTIDE SEQUENCE [LARGE SCALE GENOMIC DNA]</scope>
    <source>
        <strain evidence="4">DSM 13577</strain>
    </source>
</reference>
<feature type="domain" description="Rubredoxin-like" evidence="2">
    <location>
        <begin position="3"/>
        <end position="34"/>
    </location>
</feature>
<evidence type="ECO:0000313" key="4">
    <source>
        <dbReference type="Proteomes" id="UP000243819"/>
    </source>
</evidence>
<dbReference type="STRING" id="1120990.SAMN03080614_100958"/>
<dbReference type="PROSITE" id="PS50903">
    <property type="entry name" value="RUBREDOXIN_LIKE"/>
    <property type="match status" value="1"/>
</dbReference>
<evidence type="ECO:0000256" key="1">
    <source>
        <dbReference type="ARBA" id="ARBA00001965"/>
    </source>
</evidence>
<evidence type="ECO:0000313" key="3">
    <source>
        <dbReference type="EMBL" id="SES81373.1"/>
    </source>
</evidence>
<dbReference type="GO" id="GO:0005506">
    <property type="term" value="F:iron ion binding"/>
    <property type="evidence" value="ECO:0007669"/>
    <property type="project" value="InterPro"/>
</dbReference>
<dbReference type="OrthoDB" id="9799749at2"/>
<keyword evidence="4" id="KW-1185">Reference proteome</keyword>
<dbReference type="InterPro" id="IPR024934">
    <property type="entry name" value="Rubredoxin-like_dom"/>
</dbReference>
<comment type="cofactor">
    <cofactor evidence="1">
        <name>Fe(3+)</name>
        <dbReference type="ChEBI" id="CHEBI:29034"/>
    </cofactor>
</comment>
<sequence>MMWKCGVCNYIHNGEGAPEKCPKCGAPQEKFVQLVEESREKVERSRFTNSLLRELVNTMEDLQDLAQAGIDDNLDPGCKKLFTETLEMAEFIKQTALAEIENHINKGKWG</sequence>
<dbReference type="Gene3D" id="2.20.28.10">
    <property type="match status" value="1"/>
</dbReference>
<dbReference type="RefSeq" id="WP_091349531.1">
    <property type="nucleotide sequence ID" value="NZ_FOIF01000009.1"/>
</dbReference>
<accession>A0A1H9ZI69</accession>
<dbReference type="Proteomes" id="UP000243819">
    <property type="component" value="Unassembled WGS sequence"/>
</dbReference>
<dbReference type="Pfam" id="PF21349">
    <property type="entry name" value="RUBY_RBDX"/>
    <property type="match status" value="1"/>
</dbReference>
<evidence type="ECO:0000259" key="2">
    <source>
        <dbReference type="PROSITE" id="PS50903"/>
    </source>
</evidence>
<organism evidence="3 4">
    <name type="scientific">Anaerobranca gottschalkii DSM 13577</name>
    <dbReference type="NCBI Taxonomy" id="1120990"/>
    <lineage>
        <taxon>Bacteria</taxon>
        <taxon>Bacillati</taxon>
        <taxon>Bacillota</taxon>
        <taxon>Clostridia</taxon>
        <taxon>Eubacteriales</taxon>
        <taxon>Proteinivoracaceae</taxon>
        <taxon>Anaerobranca</taxon>
    </lineage>
</organism>
<name>A0A1H9ZI69_9FIRM</name>
<gene>
    <name evidence="3" type="ORF">SAMN03080614_100958</name>
</gene>
<dbReference type="EMBL" id="FOIF01000009">
    <property type="protein sequence ID" value="SES81373.1"/>
    <property type="molecule type" value="Genomic_DNA"/>
</dbReference>
<dbReference type="SUPFAM" id="SSF57802">
    <property type="entry name" value="Rubredoxin-like"/>
    <property type="match status" value="1"/>
</dbReference>